<dbReference type="GO" id="GO:0003755">
    <property type="term" value="F:peptidyl-prolyl cis-trans isomerase activity"/>
    <property type="evidence" value="ECO:0007669"/>
    <property type="project" value="UniProtKB-KW"/>
</dbReference>
<dbReference type="HOGENOM" id="CLU_013615_12_2_1"/>
<dbReference type="GeneTree" id="ENSGT00940000154514"/>
<dbReference type="InterPro" id="IPR043368">
    <property type="entry name" value="FKBP3"/>
</dbReference>
<dbReference type="SUPFAM" id="SSF54534">
    <property type="entry name" value="FKBP-like"/>
    <property type="match status" value="1"/>
</dbReference>
<evidence type="ECO:0000256" key="2">
    <source>
        <dbReference type="ARBA" id="ARBA00013194"/>
    </source>
</evidence>
<reference evidence="8" key="2">
    <citation type="submission" date="2025-08" db="UniProtKB">
        <authorList>
            <consortium name="Ensembl"/>
        </authorList>
    </citation>
    <scope>IDENTIFICATION</scope>
</reference>
<sequence length="218" mass="24561">MAAIVEQQWDKSTLMSDTIGKKEIVQFLQENAAPRFLNEEKLQGSLKNVTKTSKKDHLTEAYLKLFEKQAFKGSEYDTVVEITAKVATMQVKQCKGKEEEEVHEEPKFKKIVLKKGDKQNFPKKGDKVSCYYTGKLENGTEFDSLQAGSKKKKNMPLSFKVGKGHVIKGWDEALMGMSVGEKAQITIEPEWAYGKSGKPEGKIPPNATLIFEVELLRI</sequence>
<dbReference type="EC" id="5.2.1.8" evidence="2 6"/>
<keyword evidence="3" id="KW-0597">Phosphoprotein</keyword>
<keyword evidence="9" id="KW-1185">Reference proteome</keyword>
<comment type="catalytic activity">
    <reaction evidence="1 6">
        <text>[protein]-peptidylproline (omega=180) = [protein]-peptidylproline (omega=0)</text>
        <dbReference type="Rhea" id="RHEA:16237"/>
        <dbReference type="Rhea" id="RHEA-COMP:10747"/>
        <dbReference type="Rhea" id="RHEA-COMP:10748"/>
        <dbReference type="ChEBI" id="CHEBI:83833"/>
        <dbReference type="ChEBI" id="CHEBI:83834"/>
        <dbReference type="EC" id="5.2.1.8"/>
    </reaction>
</comment>
<dbReference type="PANTHER" id="PTHR46493">
    <property type="entry name" value="PEPTIDYL-PROLYL CIS-TRANS ISOMERASE FKBP3"/>
    <property type="match status" value="1"/>
</dbReference>
<dbReference type="PANTHER" id="PTHR46493:SF1">
    <property type="entry name" value="PEPTIDYL-PROLYL CIS-TRANS ISOMERASE FKBP3"/>
    <property type="match status" value="1"/>
</dbReference>
<keyword evidence="5 6" id="KW-0413">Isomerase</keyword>
<dbReference type="InterPro" id="IPR001179">
    <property type="entry name" value="PPIase_FKBP_dom"/>
</dbReference>
<dbReference type="InterPro" id="IPR046357">
    <property type="entry name" value="PPIase_dom_sf"/>
</dbReference>
<keyword evidence="4 6" id="KW-0697">Rotamase</keyword>
<reference evidence="8" key="3">
    <citation type="submission" date="2025-09" db="UniProtKB">
        <authorList>
            <consortium name="Ensembl"/>
        </authorList>
    </citation>
    <scope>IDENTIFICATION</scope>
</reference>
<evidence type="ECO:0000256" key="5">
    <source>
        <dbReference type="ARBA" id="ARBA00023235"/>
    </source>
</evidence>
<dbReference type="AlphaFoldDB" id="H2ZED4"/>
<evidence type="ECO:0000313" key="9">
    <source>
        <dbReference type="Proteomes" id="UP000007875"/>
    </source>
</evidence>
<accession>H2ZED4</accession>
<reference evidence="9" key="1">
    <citation type="submission" date="2003-08" db="EMBL/GenBank/DDBJ databases">
        <authorList>
            <person name="Birren B."/>
            <person name="Nusbaum C."/>
            <person name="Abebe A."/>
            <person name="Abouelleil A."/>
            <person name="Adekoya E."/>
            <person name="Ait-zahra M."/>
            <person name="Allen N."/>
            <person name="Allen T."/>
            <person name="An P."/>
            <person name="Anderson M."/>
            <person name="Anderson S."/>
            <person name="Arachchi H."/>
            <person name="Armbruster J."/>
            <person name="Bachantsang P."/>
            <person name="Baldwin J."/>
            <person name="Barry A."/>
            <person name="Bayul T."/>
            <person name="Blitshsteyn B."/>
            <person name="Bloom T."/>
            <person name="Blye J."/>
            <person name="Boguslavskiy L."/>
            <person name="Borowsky M."/>
            <person name="Boukhgalter B."/>
            <person name="Brunache A."/>
            <person name="Butler J."/>
            <person name="Calixte N."/>
            <person name="Calvo S."/>
            <person name="Camarata J."/>
            <person name="Campo K."/>
            <person name="Chang J."/>
            <person name="Cheshatsang Y."/>
            <person name="Citroen M."/>
            <person name="Collymore A."/>
            <person name="Considine T."/>
            <person name="Cook A."/>
            <person name="Cooke P."/>
            <person name="Corum B."/>
            <person name="Cuomo C."/>
            <person name="David R."/>
            <person name="Dawoe T."/>
            <person name="Degray S."/>
            <person name="Dodge S."/>
            <person name="Dooley K."/>
            <person name="Dorje P."/>
            <person name="Dorjee K."/>
            <person name="Dorris L."/>
            <person name="Duffey N."/>
            <person name="Dupes A."/>
            <person name="Elkins T."/>
            <person name="Engels R."/>
            <person name="Erickson J."/>
            <person name="Farina A."/>
            <person name="Faro S."/>
            <person name="Ferreira P."/>
            <person name="Fischer H."/>
            <person name="Fitzgerald M."/>
            <person name="Foley K."/>
            <person name="Gage D."/>
            <person name="Galagan J."/>
            <person name="Gearin G."/>
            <person name="Gnerre S."/>
            <person name="Gnirke A."/>
            <person name="Goyette A."/>
            <person name="Graham J."/>
            <person name="Grandbois E."/>
            <person name="Gyaltsen K."/>
            <person name="Hafez N."/>
            <person name="Hagopian D."/>
            <person name="Hagos B."/>
            <person name="Hall J."/>
            <person name="Hatcher B."/>
            <person name="Heller A."/>
            <person name="Higgins H."/>
            <person name="Honan T."/>
            <person name="Horn A."/>
            <person name="Houde N."/>
            <person name="Hughes L."/>
            <person name="Hulme W."/>
            <person name="Husby E."/>
            <person name="Iliev I."/>
            <person name="Jaffe D."/>
            <person name="Jones C."/>
            <person name="Kamal M."/>
            <person name="Kamat A."/>
            <person name="Kamvysselis M."/>
            <person name="Karlsson E."/>
            <person name="Kells C."/>
            <person name="Kieu A."/>
            <person name="Kisner P."/>
            <person name="Kodira C."/>
            <person name="Kulbokas E."/>
            <person name="Labutti K."/>
            <person name="Lama D."/>
            <person name="Landers T."/>
            <person name="Leger J."/>
            <person name="Levine S."/>
            <person name="Lewis D."/>
            <person name="Lewis T."/>
            <person name="Lindblad-toh K."/>
            <person name="Liu X."/>
            <person name="Lokyitsang T."/>
            <person name="Lokyitsang Y."/>
            <person name="Lucien O."/>
            <person name="Lui A."/>
            <person name="Ma L.J."/>
            <person name="Mabbitt R."/>
            <person name="Macdonald J."/>
            <person name="Maclean C."/>
            <person name="Major J."/>
            <person name="Manning J."/>
            <person name="Marabella R."/>
            <person name="Maru K."/>
            <person name="Matthews C."/>
            <person name="Mauceli E."/>
            <person name="Mccarthy M."/>
            <person name="Mcdonough S."/>
            <person name="Mcghee T."/>
            <person name="Meldrim J."/>
            <person name="Meneus L."/>
            <person name="Mesirov J."/>
            <person name="Mihalev A."/>
            <person name="Mihova T."/>
            <person name="Mikkelsen T."/>
            <person name="Mlenga V."/>
            <person name="Moru K."/>
            <person name="Mozes J."/>
            <person name="Mulrain L."/>
            <person name="Munson G."/>
            <person name="Naylor J."/>
            <person name="Newes C."/>
            <person name="Nguyen C."/>
            <person name="Nguyen N."/>
            <person name="Nguyen T."/>
            <person name="Nicol R."/>
            <person name="Nielsen C."/>
            <person name="Nizzari M."/>
            <person name="Norbu C."/>
            <person name="Norbu N."/>
            <person name="O'donnell P."/>
            <person name="Okoawo O."/>
            <person name="O'leary S."/>
            <person name="Omotosho B."/>
            <person name="O'neill K."/>
            <person name="Osman S."/>
            <person name="Parker S."/>
            <person name="Perrin D."/>
            <person name="Phunkhang P."/>
            <person name="Piqani B."/>
            <person name="Purcell S."/>
            <person name="Rachupka T."/>
            <person name="Ramasamy U."/>
            <person name="Rameau R."/>
            <person name="Ray V."/>
            <person name="Raymond C."/>
            <person name="Retta R."/>
            <person name="Richardson S."/>
            <person name="Rise C."/>
            <person name="Rodriguez J."/>
            <person name="Rogers J."/>
            <person name="Rogov P."/>
            <person name="Rutman M."/>
            <person name="Schupbach R."/>
            <person name="Seaman C."/>
            <person name="Settipalli S."/>
            <person name="Sharpe T."/>
            <person name="Sheridan J."/>
            <person name="Sherpa N."/>
            <person name="Shi J."/>
            <person name="Smirnov S."/>
            <person name="Smith C."/>
            <person name="Sougnez C."/>
            <person name="Spencer B."/>
            <person name="Stalker J."/>
            <person name="Stange-thomann N."/>
            <person name="Stavropoulos S."/>
            <person name="Stetson K."/>
            <person name="Stone C."/>
            <person name="Stone S."/>
            <person name="Stubbs M."/>
            <person name="Talamas J."/>
            <person name="Tchuinga P."/>
            <person name="Tenzing P."/>
            <person name="Tesfaye S."/>
            <person name="Theodore J."/>
            <person name="Thoulutsang Y."/>
            <person name="Topham K."/>
            <person name="Towey S."/>
            <person name="Tsamla T."/>
            <person name="Tsomo N."/>
            <person name="Vallee D."/>
            <person name="Vassiliev H."/>
            <person name="Venkataraman V."/>
            <person name="Vinson J."/>
            <person name="Vo A."/>
            <person name="Wade C."/>
            <person name="Wang S."/>
            <person name="Wangchuk T."/>
            <person name="Wangdi T."/>
            <person name="Whittaker C."/>
            <person name="Wilkinson J."/>
            <person name="Wu Y."/>
            <person name="Wyman D."/>
            <person name="Yadav S."/>
            <person name="Yang S."/>
            <person name="Yang X."/>
            <person name="Yeager S."/>
            <person name="Yee E."/>
            <person name="Young G."/>
            <person name="Zainoun J."/>
            <person name="Zembeck L."/>
            <person name="Zimmer A."/>
            <person name="Zody M."/>
            <person name="Lander E."/>
        </authorList>
    </citation>
    <scope>NUCLEOTIDE SEQUENCE [LARGE SCALE GENOMIC DNA]</scope>
</reference>
<organism evidence="8 9">
    <name type="scientific">Ciona savignyi</name>
    <name type="common">Pacific transparent sea squirt</name>
    <dbReference type="NCBI Taxonomy" id="51511"/>
    <lineage>
        <taxon>Eukaryota</taxon>
        <taxon>Metazoa</taxon>
        <taxon>Chordata</taxon>
        <taxon>Tunicata</taxon>
        <taxon>Ascidiacea</taxon>
        <taxon>Phlebobranchia</taxon>
        <taxon>Cionidae</taxon>
        <taxon>Ciona</taxon>
    </lineage>
</organism>
<dbReference type="FunFam" id="3.10.50.40:FF:000006">
    <property type="entry name" value="Peptidyl-prolyl cis-trans isomerase"/>
    <property type="match status" value="1"/>
</dbReference>
<dbReference type="OMA" id="IEPDWAY"/>
<dbReference type="PROSITE" id="PS50059">
    <property type="entry name" value="FKBP_PPIASE"/>
    <property type="match status" value="1"/>
</dbReference>
<dbReference type="FunCoup" id="H2ZED4">
    <property type="interactions" value="52"/>
</dbReference>
<name>H2ZED4_CIOSA</name>
<protein>
    <recommendedName>
        <fullName evidence="2 6">peptidylprolyl isomerase</fullName>
        <ecNumber evidence="2 6">5.2.1.8</ecNumber>
    </recommendedName>
</protein>
<dbReference type="Pfam" id="PF18410">
    <property type="entry name" value="BTHB"/>
    <property type="match status" value="1"/>
</dbReference>
<dbReference type="CDD" id="cd21063">
    <property type="entry name" value="BTHB_FKBP25"/>
    <property type="match status" value="1"/>
</dbReference>
<dbReference type="InParanoid" id="H2ZED4"/>
<dbReference type="Pfam" id="PF00254">
    <property type="entry name" value="FKBP_C"/>
    <property type="match status" value="1"/>
</dbReference>
<evidence type="ECO:0000256" key="4">
    <source>
        <dbReference type="ARBA" id="ARBA00023110"/>
    </source>
</evidence>
<proteinExistence type="predicted"/>
<evidence type="ECO:0000259" key="7">
    <source>
        <dbReference type="PROSITE" id="PS50059"/>
    </source>
</evidence>
<dbReference type="STRING" id="51511.ENSCSAVP00000015950"/>
<dbReference type="Proteomes" id="UP000007875">
    <property type="component" value="Unassembled WGS sequence"/>
</dbReference>
<feature type="domain" description="PPIase FKBP-type" evidence="7">
    <location>
        <begin position="125"/>
        <end position="218"/>
    </location>
</feature>
<dbReference type="Ensembl" id="ENSCSAVT00000016130.1">
    <property type="protein sequence ID" value="ENSCSAVP00000015950.1"/>
    <property type="gene ID" value="ENSCSAVG00000009394.1"/>
</dbReference>
<evidence type="ECO:0000256" key="6">
    <source>
        <dbReference type="PROSITE-ProRule" id="PRU00277"/>
    </source>
</evidence>
<evidence type="ECO:0000313" key="8">
    <source>
        <dbReference type="Ensembl" id="ENSCSAVP00000015950.1"/>
    </source>
</evidence>
<dbReference type="eggNOG" id="KOG0544">
    <property type="taxonomic scope" value="Eukaryota"/>
</dbReference>
<evidence type="ECO:0000256" key="1">
    <source>
        <dbReference type="ARBA" id="ARBA00000971"/>
    </source>
</evidence>
<evidence type="ECO:0000256" key="3">
    <source>
        <dbReference type="ARBA" id="ARBA00022553"/>
    </source>
</evidence>
<dbReference type="Gene3D" id="1.10.720.80">
    <property type="match status" value="1"/>
</dbReference>
<dbReference type="InterPro" id="IPR041200">
    <property type="entry name" value="FKBP3_BTHB"/>
</dbReference>
<dbReference type="Gene3D" id="3.10.50.40">
    <property type="match status" value="1"/>
</dbReference>